<dbReference type="OrthoDB" id="773317at2"/>
<dbReference type="EMBL" id="FWYB01000029">
    <property type="protein sequence ID" value="SMD18753.1"/>
    <property type="molecule type" value="Genomic_DNA"/>
</dbReference>
<dbReference type="Gene3D" id="1.40.20.10">
    <property type="entry name" value="CHAD domain"/>
    <property type="match status" value="1"/>
</dbReference>
<dbReference type="InterPro" id="IPR007899">
    <property type="entry name" value="CHAD_dom"/>
</dbReference>
<evidence type="ECO:0000259" key="1">
    <source>
        <dbReference type="SMART" id="SM00880"/>
    </source>
</evidence>
<accession>A0A1W2FA59</accession>
<dbReference type="SMART" id="SM00880">
    <property type="entry name" value="CHAD"/>
    <property type="match status" value="1"/>
</dbReference>
<name>A0A1W2FA59_9SPHI</name>
<organism evidence="2 3">
    <name type="scientific">Pedobacter nyackensis</name>
    <dbReference type="NCBI Taxonomy" id="475255"/>
    <lineage>
        <taxon>Bacteria</taxon>
        <taxon>Pseudomonadati</taxon>
        <taxon>Bacteroidota</taxon>
        <taxon>Sphingobacteriia</taxon>
        <taxon>Sphingobacteriales</taxon>
        <taxon>Sphingobacteriaceae</taxon>
        <taxon>Pedobacter</taxon>
    </lineage>
</organism>
<dbReference type="PANTHER" id="PTHR39339">
    <property type="entry name" value="SLR1444 PROTEIN"/>
    <property type="match status" value="1"/>
</dbReference>
<evidence type="ECO:0000313" key="3">
    <source>
        <dbReference type="Proteomes" id="UP000192678"/>
    </source>
</evidence>
<dbReference type="InterPro" id="IPR038186">
    <property type="entry name" value="CHAD_dom_sf"/>
</dbReference>
<dbReference type="RefSeq" id="WP_084292618.1">
    <property type="nucleotide sequence ID" value="NZ_FWYB01000029.1"/>
</dbReference>
<dbReference type="Pfam" id="PF05235">
    <property type="entry name" value="CHAD"/>
    <property type="match status" value="1"/>
</dbReference>
<dbReference type="PANTHER" id="PTHR39339:SF1">
    <property type="entry name" value="CHAD DOMAIN-CONTAINING PROTEIN"/>
    <property type="match status" value="1"/>
</dbReference>
<evidence type="ECO:0000313" key="2">
    <source>
        <dbReference type="EMBL" id="SMD18753.1"/>
    </source>
</evidence>
<feature type="domain" description="CHAD" evidence="1">
    <location>
        <begin position="9"/>
        <end position="253"/>
    </location>
</feature>
<proteinExistence type="predicted"/>
<dbReference type="Proteomes" id="UP000192678">
    <property type="component" value="Unassembled WGS sequence"/>
</dbReference>
<dbReference type="STRING" id="475255.SAMN04488101_1295"/>
<keyword evidence="3" id="KW-1185">Reference proteome</keyword>
<reference evidence="2 3" key="1">
    <citation type="submission" date="2017-04" db="EMBL/GenBank/DDBJ databases">
        <authorList>
            <person name="Afonso C.L."/>
            <person name="Miller P.J."/>
            <person name="Scott M.A."/>
            <person name="Spackman E."/>
            <person name="Goraichik I."/>
            <person name="Dimitrov K.M."/>
            <person name="Suarez D.L."/>
            <person name="Swayne D.E."/>
        </authorList>
    </citation>
    <scope>NUCLEOTIDE SEQUENCE [LARGE SCALE GENOMIC DNA]</scope>
    <source>
        <strain evidence="2 3">DSM 19625</strain>
    </source>
</reference>
<sequence length="259" mass="30229">MKRKRIKSYLEKRMRSIEKYAMVILSCDDMEAIHQLRVGFKKLRAFLRLASLEPSAEKQQVPSKLKKIYKYAGAVRDLQIYYHNVVPFYHKADNYPQQVLQQIAVAKYILVKALKSFPFRRTTKQLKRKAPDRVSKKTMDRFIQKKSKAIDRSIGTNIRDVHLHVLKKYLKDVFYSLKAFQAPVQSYFPIAGKGNMSELSKLSDVLNEYLDWVVGLSFLKTALSGKLSLHDRVILQGIKKNWTSKKGQVRRRAMTMLRS</sequence>
<gene>
    <name evidence="2" type="ORF">SAMN04488101_1295</name>
</gene>
<protein>
    <submittedName>
        <fullName evidence="2">CHAD domain-containing protein</fullName>
    </submittedName>
</protein>
<dbReference type="AlphaFoldDB" id="A0A1W2FA59"/>